<accession>A0A067PC41</accession>
<sequence length="366" mass="41089">MASFRRDPRRAVGVVVVDGGGEEEMVMVGEEEGDERAKGTGQGVTGTRMKTLQLRFYILHFGSETDINIPGCQTAKLPLMTTPMPQDIFNISDDTDTRLVNYRIIGGWLATLWQLGLDIDGGRVSHTTSADGISLRPDGRPIVFQVTAGYRWNTTVAGDVNRQKTTKKTRSHQRNDKASRDDNTRRWKPPLARWVKKQIFTSARTWLSPVLRMSTLIYLNNGVSTTGRLAGELLESKAQTTVGTVRYPSHVHASSRSHEQGVGPTQLRIHRNEVTASDIVFAEYLGVPNFYAVDVTCDQQPPKTSGENNQSRRANPRECWFARLAYQPLISAFYRYIHLRRPLLFSNMSSLKKTTSRITLGPRLIP</sequence>
<dbReference type="HOGENOM" id="CLU_756745_0_0_1"/>
<organism evidence="2 3">
    <name type="scientific">Pleurotus ostreatus (strain PC15)</name>
    <name type="common">Oyster mushroom</name>
    <dbReference type="NCBI Taxonomy" id="1137138"/>
    <lineage>
        <taxon>Eukaryota</taxon>
        <taxon>Fungi</taxon>
        <taxon>Dikarya</taxon>
        <taxon>Basidiomycota</taxon>
        <taxon>Agaricomycotina</taxon>
        <taxon>Agaricomycetes</taxon>
        <taxon>Agaricomycetidae</taxon>
        <taxon>Agaricales</taxon>
        <taxon>Pleurotineae</taxon>
        <taxon>Pleurotaceae</taxon>
        <taxon>Pleurotus</taxon>
    </lineage>
</organism>
<evidence type="ECO:0000313" key="3">
    <source>
        <dbReference type="Proteomes" id="UP000027073"/>
    </source>
</evidence>
<dbReference type="Proteomes" id="UP000027073">
    <property type="component" value="Unassembled WGS sequence"/>
</dbReference>
<gene>
    <name evidence="2" type="ORF">PLEOSDRAFT_164071</name>
</gene>
<name>A0A067PC41_PLEO1</name>
<feature type="compositionally biased region" description="Basic and acidic residues" evidence="1">
    <location>
        <begin position="173"/>
        <end position="185"/>
    </location>
</feature>
<dbReference type="AlphaFoldDB" id="A0A067PC41"/>
<feature type="region of interest" description="Disordered" evidence="1">
    <location>
        <begin position="158"/>
        <end position="185"/>
    </location>
</feature>
<evidence type="ECO:0000256" key="1">
    <source>
        <dbReference type="SAM" id="MobiDB-lite"/>
    </source>
</evidence>
<dbReference type="InParanoid" id="A0A067PC41"/>
<protein>
    <submittedName>
        <fullName evidence="2">Uncharacterized protein</fullName>
    </submittedName>
</protein>
<dbReference type="EMBL" id="KL198004">
    <property type="protein sequence ID" value="KDQ33987.1"/>
    <property type="molecule type" value="Genomic_DNA"/>
</dbReference>
<proteinExistence type="predicted"/>
<dbReference type="VEuPathDB" id="FungiDB:PLEOSDRAFT_164071"/>
<evidence type="ECO:0000313" key="2">
    <source>
        <dbReference type="EMBL" id="KDQ33987.1"/>
    </source>
</evidence>
<reference evidence="3" key="1">
    <citation type="journal article" date="2014" name="Proc. Natl. Acad. Sci. U.S.A.">
        <title>Extensive sampling of basidiomycete genomes demonstrates inadequacy of the white-rot/brown-rot paradigm for wood decay fungi.</title>
        <authorList>
            <person name="Riley R."/>
            <person name="Salamov A.A."/>
            <person name="Brown D.W."/>
            <person name="Nagy L.G."/>
            <person name="Floudas D."/>
            <person name="Held B.W."/>
            <person name="Levasseur A."/>
            <person name="Lombard V."/>
            <person name="Morin E."/>
            <person name="Otillar R."/>
            <person name="Lindquist E.A."/>
            <person name="Sun H."/>
            <person name="LaButti K.M."/>
            <person name="Schmutz J."/>
            <person name="Jabbour D."/>
            <person name="Luo H."/>
            <person name="Baker S.E."/>
            <person name="Pisabarro A.G."/>
            <person name="Walton J.D."/>
            <person name="Blanchette R.A."/>
            <person name="Henrissat B."/>
            <person name="Martin F."/>
            <person name="Cullen D."/>
            <person name="Hibbett D.S."/>
            <person name="Grigoriev I.V."/>
        </authorList>
    </citation>
    <scope>NUCLEOTIDE SEQUENCE [LARGE SCALE GENOMIC DNA]</scope>
    <source>
        <strain evidence="3">PC15</strain>
    </source>
</reference>